<evidence type="ECO:0000256" key="4">
    <source>
        <dbReference type="ARBA" id="ARBA00022827"/>
    </source>
</evidence>
<dbReference type="SUPFAM" id="SSF54373">
    <property type="entry name" value="FAD-linked reductases, C-terminal domain"/>
    <property type="match status" value="1"/>
</dbReference>
<keyword evidence="4" id="KW-0274">FAD</keyword>
<feature type="domain" description="G-protein coupled receptors family 2 profile 1" evidence="6">
    <location>
        <begin position="573"/>
        <end position="637"/>
    </location>
</feature>
<dbReference type="GO" id="GO:0050660">
    <property type="term" value="F:flavin adenine dinucleotide binding"/>
    <property type="evidence" value="ECO:0007669"/>
    <property type="project" value="InterPro"/>
</dbReference>
<dbReference type="EMBL" id="FN653045">
    <property type="protein sequence ID" value="CBY24421.1"/>
    <property type="molecule type" value="Genomic_DNA"/>
</dbReference>
<dbReference type="PROSITE" id="PS50227">
    <property type="entry name" value="G_PROTEIN_RECEP_F2_3"/>
    <property type="match status" value="1"/>
</dbReference>
<dbReference type="GO" id="GO:0016614">
    <property type="term" value="F:oxidoreductase activity, acting on CH-OH group of donors"/>
    <property type="evidence" value="ECO:0007669"/>
    <property type="project" value="InterPro"/>
</dbReference>
<dbReference type="Pfam" id="PF00732">
    <property type="entry name" value="GMC_oxred_N"/>
    <property type="match status" value="1"/>
</dbReference>
<evidence type="ECO:0000259" key="6">
    <source>
        <dbReference type="PROSITE" id="PS50227"/>
    </source>
</evidence>
<dbReference type="PANTHER" id="PTHR11552:SF147">
    <property type="entry name" value="CHOLINE DEHYDROGENASE, MITOCHONDRIAL"/>
    <property type="match status" value="1"/>
</dbReference>
<dbReference type="FunCoup" id="E4XFG1">
    <property type="interactions" value="9"/>
</dbReference>
<dbReference type="Pfam" id="PF05199">
    <property type="entry name" value="GMC_oxred_C"/>
    <property type="match status" value="1"/>
</dbReference>
<evidence type="ECO:0000256" key="1">
    <source>
        <dbReference type="ARBA" id="ARBA00001974"/>
    </source>
</evidence>
<organism evidence="7">
    <name type="scientific">Oikopleura dioica</name>
    <name type="common">Tunicate</name>
    <dbReference type="NCBI Taxonomy" id="34765"/>
    <lineage>
        <taxon>Eukaryota</taxon>
        <taxon>Metazoa</taxon>
        <taxon>Chordata</taxon>
        <taxon>Tunicata</taxon>
        <taxon>Appendicularia</taxon>
        <taxon>Copelata</taxon>
        <taxon>Oikopleuridae</taxon>
        <taxon>Oikopleura</taxon>
    </lineage>
</organism>
<sequence>MLWLRKARQVASVKYDFVICGGGSAGCVLANRLSADKSKNVLLLEAGPSDKFFSNRLGKLISWKIHMPAALQYNLQDDKLNWYYETVPQKHANNRSFYWPRGRVLGATGSSSLNAMVYVRGHGKDQDRWAQEIGDEQWNYDHVLPYFIRAQNFHGAIDGDTYKGTNGFLHVTDGEFNTPLYEAFVQAGIQAGYPKTEDVNGYQQEGFGKLPMTVYKNDGSRANTSSCYLDPARHRENLKILPNTLAEKVIFNGTTATGIDISSFKAQTDTVRIEAKEIILCGGSINSPQMLQLSGIGNYEELKKHEIQPIVHLPGVGENLQDHLEIPVSNKTLSGLSLKKYQMPPLMQLIGAEWFLRGTGVCATNHFHAGAFIRSKAAEDLDHPDIQLHFVPSQYLDHGRGEIEQEAFQAHVGTLRAKSTGHVKIRSRNPRDHPEIDPKYLSNPDDLPDLVTCLKLTREIFAQAAFDELRLEELIPGKELITDREMADWVKSIIETVYHPSSTCKMGREEDPMTVVDSKCRVLGTEGLRVVDASIMPSIASGNLNAPTIAIAEKAADIILGKDPLILPNSQSCGPIFQIGDCFPETSVGGEHAFPCMANSDYGDTVTFTKRRCSSDGHWSDLNDVNEPYFFDCTQGWLNQTETNYDYYASSESSEYDDSMSNSTFEDVIPDEMPTNNYMSITISLAIVSFLFSLVSFILMAVLIRKCTRIYIHMNLLAAIMLRHLTFIVFILYKVIQWRIKVEPKLEDIQKSLIELSQNQYIGWDSYLQPLESYELNDLTSVEQSTCSSLAQFEVCKCQLQCLLYPVIQKNLPGYAASEAASLDSKI</sequence>
<dbReference type="OrthoDB" id="269227at2759"/>
<evidence type="ECO:0000313" key="8">
    <source>
        <dbReference type="EMBL" id="CBY35354.1"/>
    </source>
</evidence>
<name>E4XFG1_OIKDI</name>
<comment type="cofactor">
    <cofactor evidence="1">
        <name>FAD</name>
        <dbReference type="ChEBI" id="CHEBI:57692"/>
    </cofactor>
</comment>
<dbReference type="EMBL" id="FN654618">
    <property type="protein sequence ID" value="CBY35354.1"/>
    <property type="molecule type" value="Genomic_DNA"/>
</dbReference>
<dbReference type="Proteomes" id="UP000001307">
    <property type="component" value="Unassembled WGS sequence"/>
</dbReference>
<dbReference type="Gene3D" id="3.30.560.10">
    <property type="entry name" value="Glucose Oxidase, domain 3"/>
    <property type="match status" value="1"/>
</dbReference>
<dbReference type="GO" id="GO:0016020">
    <property type="term" value="C:membrane"/>
    <property type="evidence" value="ECO:0007669"/>
    <property type="project" value="InterPro"/>
</dbReference>
<dbReference type="SUPFAM" id="SSF51905">
    <property type="entry name" value="FAD/NAD(P)-binding domain"/>
    <property type="match status" value="1"/>
</dbReference>
<dbReference type="InterPro" id="IPR036188">
    <property type="entry name" value="FAD/NAD-bd_sf"/>
</dbReference>
<evidence type="ECO:0000313" key="7">
    <source>
        <dbReference type="EMBL" id="CBY24421.1"/>
    </source>
</evidence>
<dbReference type="PANTHER" id="PTHR11552">
    <property type="entry name" value="GLUCOSE-METHANOL-CHOLINE GMC OXIDOREDUCTASE"/>
    <property type="match status" value="1"/>
</dbReference>
<dbReference type="InterPro" id="IPR012132">
    <property type="entry name" value="GMC_OxRdtase"/>
</dbReference>
<dbReference type="Proteomes" id="UP000011014">
    <property type="component" value="Unassembled WGS sequence"/>
</dbReference>
<reference evidence="7" key="1">
    <citation type="journal article" date="2010" name="Science">
        <title>Plasticity of animal genome architecture unmasked by rapid evolution of a pelagic tunicate.</title>
        <authorList>
            <person name="Denoeud F."/>
            <person name="Henriet S."/>
            <person name="Mungpakdee S."/>
            <person name="Aury J.M."/>
            <person name="Da Silva C."/>
            <person name="Brinkmann H."/>
            <person name="Mikhaleva J."/>
            <person name="Olsen L.C."/>
            <person name="Jubin C."/>
            <person name="Canestro C."/>
            <person name="Bouquet J.M."/>
            <person name="Danks G."/>
            <person name="Poulain J."/>
            <person name="Campsteijn C."/>
            <person name="Adamski M."/>
            <person name="Cross I."/>
            <person name="Yadetie F."/>
            <person name="Muffato M."/>
            <person name="Louis A."/>
            <person name="Butcher S."/>
            <person name="Tsagkogeorga G."/>
            <person name="Konrad A."/>
            <person name="Singh S."/>
            <person name="Jensen M.F."/>
            <person name="Cong E.H."/>
            <person name="Eikeseth-Otteraa H."/>
            <person name="Noel B."/>
            <person name="Anthouard V."/>
            <person name="Porcel B.M."/>
            <person name="Kachouri-Lafond R."/>
            <person name="Nishino A."/>
            <person name="Ugolini M."/>
            <person name="Chourrout P."/>
            <person name="Nishida H."/>
            <person name="Aasland R."/>
            <person name="Huzurbazar S."/>
            <person name="Westhof E."/>
            <person name="Delsuc F."/>
            <person name="Lehrach H."/>
            <person name="Reinhardt R."/>
            <person name="Weissenbach J."/>
            <person name="Roy S.W."/>
            <person name="Artiguenave F."/>
            <person name="Postlethwait J.H."/>
            <person name="Manak J.R."/>
            <person name="Thompson E.M."/>
            <person name="Jaillon O."/>
            <person name="Du Pasquier L."/>
            <person name="Boudinot P."/>
            <person name="Liberles D.A."/>
            <person name="Volff J.N."/>
            <person name="Philippe H."/>
            <person name="Lenhard B."/>
            <person name="Roest Crollius H."/>
            <person name="Wincker P."/>
            <person name="Chourrout D."/>
        </authorList>
    </citation>
    <scope>NUCLEOTIDE SEQUENCE [LARGE SCALE GENOMIC DNA]</scope>
</reference>
<keyword evidence="5" id="KW-0812">Transmembrane</keyword>
<dbReference type="PROSITE" id="PS00624">
    <property type="entry name" value="GMC_OXRED_2"/>
    <property type="match status" value="1"/>
</dbReference>
<proteinExistence type="inferred from homology"/>
<evidence type="ECO:0000256" key="3">
    <source>
        <dbReference type="ARBA" id="ARBA00022630"/>
    </source>
</evidence>
<evidence type="ECO:0000313" key="9">
    <source>
        <dbReference type="Proteomes" id="UP000001307"/>
    </source>
</evidence>
<protein>
    <recommendedName>
        <fullName evidence="6">G-protein coupled receptors family 2 profile 1 domain-containing protein</fullName>
    </recommendedName>
</protein>
<dbReference type="GO" id="GO:0004930">
    <property type="term" value="F:G protein-coupled receptor activity"/>
    <property type="evidence" value="ECO:0007669"/>
    <property type="project" value="InterPro"/>
</dbReference>
<gene>
    <name evidence="7" type="ORF">GSOID_T00010282001</name>
    <name evidence="8" type="ORF">GSOID_T00027163001</name>
</gene>
<dbReference type="AlphaFoldDB" id="E4XFG1"/>
<evidence type="ECO:0000256" key="5">
    <source>
        <dbReference type="SAM" id="Phobius"/>
    </source>
</evidence>
<keyword evidence="9" id="KW-1185">Reference proteome</keyword>
<evidence type="ECO:0000256" key="2">
    <source>
        <dbReference type="ARBA" id="ARBA00010790"/>
    </source>
</evidence>
<keyword evidence="5" id="KW-0472">Membrane</keyword>
<dbReference type="InterPro" id="IPR001879">
    <property type="entry name" value="GPCR_2_extracellular_dom"/>
</dbReference>
<keyword evidence="3" id="KW-0285">Flavoprotein</keyword>
<dbReference type="Gene3D" id="3.50.50.60">
    <property type="entry name" value="FAD/NAD(P)-binding domain"/>
    <property type="match status" value="1"/>
</dbReference>
<dbReference type="InterPro" id="IPR007867">
    <property type="entry name" value="GMC_OxRtase_C"/>
</dbReference>
<dbReference type="InParanoid" id="E4XFG1"/>
<feature type="transmembrane region" description="Helical" evidence="5">
    <location>
        <begin position="716"/>
        <end position="736"/>
    </location>
</feature>
<keyword evidence="5" id="KW-1133">Transmembrane helix</keyword>
<dbReference type="NCBIfam" id="NF002550">
    <property type="entry name" value="PRK02106.1"/>
    <property type="match status" value="1"/>
</dbReference>
<comment type="similarity">
    <text evidence="2">Belongs to the GMC oxidoreductase family.</text>
</comment>
<dbReference type="PROSITE" id="PS51257">
    <property type="entry name" value="PROKAR_LIPOPROTEIN"/>
    <property type="match status" value="1"/>
</dbReference>
<accession>E4XFG1</accession>
<feature type="transmembrane region" description="Helical" evidence="5">
    <location>
        <begin position="678"/>
        <end position="704"/>
    </location>
</feature>
<dbReference type="InterPro" id="IPR000172">
    <property type="entry name" value="GMC_OxRdtase_N"/>
</dbReference>